<evidence type="ECO:0000313" key="2">
    <source>
        <dbReference type="Proteomes" id="UP000617355"/>
    </source>
</evidence>
<keyword evidence="2" id="KW-1185">Reference proteome</keyword>
<sequence length="125" mass="12941">MAGPHPGLSLRPGFRRGGGRIAFVPASFPTTGVIDAAREAELYHAPREAGAVARTLDAVARVGAADGVTLVHQPDDTLTPELMTKAEFAAESARENGDVVHKSPPFAAIMMRAALGALEARAEAA</sequence>
<evidence type="ECO:0000313" key="1">
    <source>
        <dbReference type="EMBL" id="GGD24195.1"/>
    </source>
</evidence>
<name>A0ABQ1QFI7_9RHOB</name>
<dbReference type="Proteomes" id="UP000617355">
    <property type="component" value="Unassembled WGS sequence"/>
</dbReference>
<accession>A0ABQ1QFI7</accession>
<organism evidence="1 2">
    <name type="scientific">Sinisalibacter lacisalsi</name>
    <dbReference type="NCBI Taxonomy" id="1526570"/>
    <lineage>
        <taxon>Bacteria</taxon>
        <taxon>Pseudomonadati</taxon>
        <taxon>Pseudomonadota</taxon>
        <taxon>Alphaproteobacteria</taxon>
        <taxon>Rhodobacterales</taxon>
        <taxon>Roseobacteraceae</taxon>
        <taxon>Sinisalibacter</taxon>
    </lineage>
</organism>
<protein>
    <submittedName>
        <fullName evidence="1">Uncharacterized protein</fullName>
    </submittedName>
</protein>
<comment type="caution">
    <text evidence="1">The sequence shown here is derived from an EMBL/GenBank/DDBJ whole genome shotgun (WGS) entry which is preliminary data.</text>
</comment>
<reference evidence="2" key="1">
    <citation type="journal article" date="2019" name="Int. J. Syst. Evol. Microbiol.">
        <title>The Global Catalogue of Microorganisms (GCM) 10K type strain sequencing project: providing services to taxonomists for standard genome sequencing and annotation.</title>
        <authorList>
            <consortium name="The Broad Institute Genomics Platform"/>
            <consortium name="The Broad Institute Genome Sequencing Center for Infectious Disease"/>
            <person name="Wu L."/>
            <person name="Ma J."/>
        </authorList>
    </citation>
    <scope>NUCLEOTIDE SEQUENCE [LARGE SCALE GENOMIC DNA]</scope>
    <source>
        <strain evidence="2">CGMCC 1.12922</strain>
    </source>
</reference>
<proteinExistence type="predicted"/>
<dbReference type="EMBL" id="BMGI01000001">
    <property type="protein sequence ID" value="GGD24195.1"/>
    <property type="molecule type" value="Genomic_DNA"/>
</dbReference>
<gene>
    <name evidence="1" type="ORF">GCM10011358_05780</name>
</gene>